<feature type="DNA-binding region" description="H-T-H motif" evidence="4">
    <location>
        <begin position="34"/>
        <end position="53"/>
    </location>
</feature>
<evidence type="ECO:0000313" key="7">
    <source>
        <dbReference type="Proteomes" id="UP000187608"/>
    </source>
</evidence>
<dbReference type="PANTHER" id="PTHR47506:SF6">
    <property type="entry name" value="HTH-TYPE TRANSCRIPTIONAL REPRESSOR NEMR"/>
    <property type="match status" value="1"/>
</dbReference>
<dbReference type="PRINTS" id="PR00455">
    <property type="entry name" value="HTHTETR"/>
</dbReference>
<dbReference type="OrthoDB" id="9814703at2"/>
<sequence length="203" mass="23242">MAPKMSDYQKQLRRTDILDAAEEVFTERGYEHTTMKDIYESVGLSRGGLYQYFSNKQEVFETLIGDKLEEIHDRTSAALEEGEDPWNLLKERLFGEEKQPREKNDPLAPVILEFFVTGRNDLSISSFAKERYRLGVQMYANIIKKGAETGRFTPRFAPPVLARSIVAFTDGIAVDTALAGKEVRKKEQSELIYDTIIHMLKVQ</sequence>
<evidence type="ECO:0000256" key="3">
    <source>
        <dbReference type="ARBA" id="ARBA00023163"/>
    </source>
</evidence>
<dbReference type="Gene3D" id="1.10.10.60">
    <property type="entry name" value="Homeodomain-like"/>
    <property type="match status" value="1"/>
</dbReference>
<keyword evidence="7" id="KW-1185">Reference proteome</keyword>
<dbReference type="SUPFAM" id="SSF48498">
    <property type="entry name" value="Tetracyclin repressor-like, C-terminal domain"/>
    <property type="match status" value="1"/>
</dbReference>
<dbReference type="PROSITE" id="PS50977">
    <property type="entry name" value="HTH_TETR_2"/>
    <property type="match status" value="1"/>
</dbReference>
<dbReference type="InterPro" id="IPR041612">
    <property type="entry name" value="YfiR_C"/>
</dbReference>
<dbReference type="AlphaFoldDB" id="A0A1N7J9N3"/>
<keyword evidence="2 4" id="KW-0238">DNA-binding</keyword>
<proteinExistence type="predicted"/>
<dbReference type="Proteomes" id="UP000187608">
    <property type="component" value="Unassembled WGS sequence"/>
</dbReference>
<name>A0A1N7J9N3_9BACI</name>
<gene>
    <name evidence="6" type="ORF">SAMN05421687_104213</name>
</gene>
<evidence type="ECO:0000313" key="6">
    <source>
        <dbReference type="EMBL" id="SIS45971.1"/>
    </source>
</evidence>
<dbReference type="InterPro" id="IPR009057">
    <property type="entry name" value="Homeodomain-like_sf"/>
</dbReference>
<evidence type="ECO:0000256" key="2">
    <source>
        <dbReference type="ARBA" id="ARBA00023125"/>
    </source>
</evidence>
<dbReference type="RefSeq" id="WP_076558555.1">
    <property type="nucleotide sequence ID" value="NZ_FTOC01000004.1"/>
</dbReference>
<accession>A0A1N7J9N3</accession>
<keyword evidence="3" id="KW-0804">Transcription</keyword>
<feature type="domain" description="HTH tetR-type" evidence="5">
    <location>
        <begin position="11"/>
        <end position="71"/>
    </location>
</feature>
<dbReference type="GO" id="GO:0003677">
    <property type="term" value="F:DNA binding"/>
    <property type="evidence" value="ECO:0007669"/>
    <property type="project" value="UniProtKB-UniRule"/>
</dbReference>
<keyword evidence="1" id="KW-0805">Transcription regulation</keyword>
<dbReference type="InterPro" id="IPR001647">
    <property type="entry name" value="HTH_TetR"/>
</dbReference>
<dbReference type="Pfam" id="PF17922">
    <property type="entry name" value="TetR_C_17"/>
    <property type="match status" value="1"/>
</dbReference>
<dbReference type="SUPFAM" id="SSF46689">
    <property type="entry name" value="Homeodomain-like"/>
    <property type="match status" value="1"/>
</dbReference>
<protein>
    <submittedName>
        <fullName evidence="6">Transcriptional regulator, TetR family</fullName>
    </submittedName>
</protein>
<dbReference type="PROSITE" id="PS01081">
    <property type="entry name" value="HTH_TETR_1"/>
    <property type="match status" value="1"/>
</dbReference>
<dbReference type="Pfam" id="PF00440">
    <property type="entry name" value="TetR_N"/>
    <property type="match status" value="1"/>
</dbReference>
<dbReference type="PANTHER" id="PTHR47506">
    <property type="entry name" value="TRANSCRIPTIONAL REGULATORY PROTEIN"/>
    <property type="match status" value="1"/>
</dbReference>
<dbReference type="InterPro" id="IPR036271">
    <property type="entry name" value="Tet_transcr_reg_TetR-rel_C_sf"/>
</dbReference>
<evidence type="ECO:0000256" key="1">
    <source>
        <dbReference type="ARBA" id="ARBA00023015"/>
    </source>
</evidence>
<reference evidence="7" key="1">
    <citation type="submission" date="2017-01" db="EMBL/GenBank/DDBJ databases">
        <authorList>
            <person name="Varghese N."/>
            <person name="Submissions S."/>
        </authorList>
    </citation>
    <scope>NUCLEOTIDE SEQUENCE [LARGE SCALE GENOMIC DNA]</scope>
    <source>
        <strain evidence="7">DSM 23127</strain>
    </source>
</reference>
<dbReference type="InterPro" id="IPR023772">
    <property type="entry name" value="DNA-bd_HTH_TetR-type_CS"/>
</dbReference>
<evidence type="ECO:0000256" key="4">
    <source>
        <dbReference type="PROSITE-ProRule" id="PRU00335"/>
    </source>
</evidence>
<dbReference type="Gene3D" id="1.10.357.10">
    <property type="entry name" value="Tetracycline Repressor, domain 2"/>
    <property type="match status" value="1"/>
</dbReference>
<dbReference type="EMBL" id="FTOC01000004">
    <property type="protein sequence ID" value="SIS45971.1"/>
    <property type="molecule type" value="Genomic_DNA"/>
</dbReference>
<dbReference type="STRING" id="570947.SAMN05421687_104213"/>
<organism evidence="6 7">
    <name type="scientific">Salimicrobium flavidum</name>
    <dbReference type="NCBI Taxonomy" id="570947"/>
    <lineage>
        <taxon>Bacteria</taxon>
        <taxon>Bacillati</taxon>
        <taxon>Bacillota</taxon>
        <taxon>Bacilli</taxon>
        <taxon>Bacillales</taxon>
        <taxon>Bacillaceae</taxon>
        <taxon>Salimicrobium</taxon>
    </lineage>
</organism>
<evidence type="ECO:0000259" key="5">
    <source>
        <dbReference type="PROSITE" id="PS50977"/>
    </source>
</evidence>